<dbReference type="OrthoDB" id="9806939at2"/>
<dbReference type="FunFam" id="2.40.30.170:FF:000010">
    <property type="entry name" value="Efflux RND transporter periplasmic adaptor subunit"/>
    <property type="match status" value="1"/>
</dbReference>
<protein>
    <submittedName>
        <fullName evidence="9">Membrane fusion protein, multidrug efflux system</fullName>
    </submittedName>
</protein>
<evidence type="ECO:0000259" key="6">
    <source>
        <dbReference type="Pfam" id="PF25917"/>
    </source>
</evidence>
<evidence type="ECO:0000313" key="9">
    <source>
        <dbReference type="EMBL" id="SFP96226.1"/>
    </source>
</evidence>
<dbReference type="Pfam" id="PF25876">
    <property type="entry name" value="HH_MFP_RND"/>
    <property type="match status" value="1"/>
</dbReference>
<dbReference type="Proteomes" id="UP000198784">
    <property type="component" value="Unassembled WGS sequence"/>
</dbReference>
<accession>A0A1I5UNN5</accession>
<dbReference type="InterPro" id="IPR006143">
    <property type="entry name" value="RND_pump_MFP"/>
</dbReference>
<evidence type="ECO:0000256" key="2">
    <source>
        <dbReference type="ARBA" id="ARBA00009477"/>
    </source>
</evidence>
<organism evidence="9 10">
    <name type="scientific">Pseudomonas borbori</name>
    <dbReference type="NCBI Taxonomy" id="289003"/>
    <lineage>
        <taxon>Bacteria</taxon>
        <taxon>Pseudomonadati</taxon>
        <taxon>Pseudomonadota</taxon>
        <taxon>Gammaproteobacteria</taxon>
        <taxon>Pseudomonadales</taxon>
        <taxon>Pseudomonadaceae</taxon>
        <taxon>Pseudomonas</taxon>
    </lineage>
</organism>
<dbReference type="Gene3D" id="2.40.420.20">
    <property type="match status" value="1"/>
</dbReference>
<dbReference type="InterPro" id="IPR058792">
    <property type="entry name" value="Beta-barrel_RND_2"/>
</dbReference>
<name>A0A1I5UNN5_9PSED</name>
<proteinExistence type="inferred from homology"/>
<dbReference type="Gene3D" id="2.40.30.170">
    <property type="match status" value="1"/>
</dbReference>
<keyword evidence="4" id="KW-0175">Coiled coil</keyword>
<feature type="domain" description="Multidrug resistance protein MdtA-like alpha-helical hairpin" evidence="5">
    <location>
        <begin position="105"/>
        <end position="163"/>
    </location>
</feature>
<comment type="subcellular location">
    <subcellularLocation>
        <location evidence="1">Cell envelope</location>
    </subcellularLocation>
</comment>
<evidence type="ECO:0000256" key="4">
    <source>
        <dbReference type="ARBA" id="ARBA00023054"/>
    </source>
</evidence>
<dbReference type="RefSeq" id="WP_090503445.1">
    <property type="nucleotide sequence ID" value="NZ_FOWX01000026.1"/>
</dbReference>
<evidence type="ECO:0000256" key="1">
    <source>
        <dbReference type="ARBA" id="ARBA00004196"/>
    </source>
</evidence>
<dbReference type="SUPFAM" id="SSF111369">
    <property type="entry name" value="HlyD-like secretion proteins"/>
    <property type="match status" value="1"/>
</dbReference>
<dbReference type="EMBL" id="FOWX01000026">
    <property type="protein sequence ID" value="SFP96226.1"/>
    <property type="molecule type" value="Genomic_DNA"/>
</dbReference>
<dbReference type="Pfam" id="PF25954">
    <property type="entry name" value="Beta-barrel_RND_2"/>
    <property type="match status" value="1"/>
</dbReference>
<gene>
    <name evidence="9" type="ORF">SAMN05216190_12627</name>
</gene>
<evidence type="ECO:0000256" key="3">
    <source>
        <dbReference type="ARBA" id="ARBA00022448"/>
    </source>
</evidence>
<evidence type="ECO:0000259" key="8">
    <source>
        <dbReference type="Pfam" id="PF25967"/>
    </source>
</evidence>
<evidence type="ECO:0000259" key="5">
    <source>
        <dbReference type="Pfam" id="PF25876"/>
    </source>
</evidence>
<keyword evidence="10" id="KW-1185">Reference proteome</keyword>
<dbReference type="NCBIfam" id="TIGR01730">
    <property type="entry name" value="RND_mfp"/>
    <property type="match status" value="1"/>
</dbReference>
<dbReference type="Pfam" id="PF25967">
    <property type="entry name" value="RND-MFP_C"/>
    <property type="match status" value="1"/>
</dbReference>
<evidence type="ECO:0000313" key="10">
    <source>
        <dbReference type="Proteomes" id="UP000198784"/>
    </source>
</evidence>
<evidence type="ECO:0000259" key="7">
    <source>
        <dbReference type="Pfam" id="PF25954"/>
    </source>
</evidence>
<dbReference type="PANTHER" id="PTHR30469:SF11">
    <property type="entry name" value="BLL4320 PROTEIN"/>
    <property type="match status" value="1"/>
</dbReference>
<dbReference type="InterPro" id="IPR058627">
    <property type="entry name" value="MdtA-like_C"/>
</dbReference>
<feature type="domain" description="Multidrug resistance protein MdtA-like C-terminal permuted SH3" evidence="8">
    <location>
        <begin position="325"/>
        <end position="354"/>
    </location>
</feature>
<dbReference type="Gene3D" id="1.10.287.470">
    <property type="entry name" value="Helix hairpin bin"/>
    <property type="match status" value="1"/>
</dbReference>
<dbReference type="InterPro" id="IPR058625">
    <property type="entry name" value="MdtA-like_BSH"/>
</dbReference>
<dbReference type="STRING" id="289003.SAMN05216190_12627"/>
<dbReference type="PANTHER" id="PTHR30469">
    <property type="entry name" value="MULTIDRUG RESISTANCE PROTEIN MDTA"/>
    <property type="match status" value="1"/>
</dbReference>
<dbReference type="Pfam" id="PF25917">
    <property type="entry name" value="BSH_RND"/>
    <property type="match status" value="1"/>
</dbReference>
<comment type="similarity">
    <text evidence="2">Belongs to the membrane fusion protein (MFP) (TC 8.A.1) family.</text>
</comment>
<dbReference type="GO" id="GO:0015562">
    <property type="term" value="F:efflux transmembrane transporter activity"/>
    <property type="evidence" value="ECO:0007669"/>
    <property type="project" value="TreeGrafter"/>
</dbReference>
<dbReference type="InterPro" id="IPR058624">
    <property type="entry name" value="MdtA-like_HH"/>
</dbReference>
<dbReference type="GO" id="GO:1990281">
    <property type="term" value="C:efflux pump complex"/>
    <property type="evidence" value="ECO:0007669"/>
    <property type="project" value="TreeGrafter"/>
</dbReference>
<keyword evidence="3" id="KW-0813">Transport</keyword>
<reference evidence="10" key="1">
    <citation type="submission" date="2016-10" db="EMBL/GenBank/DDBJ databases">
        <authorList>
            <person name="Varghese N."/>
            <person name="Submissions S."/>
        </authorList>
    </citation>
    <scope>NUCLEOTIDE SEQUENCE [LARGE SCALE GENOMIC DNA]</scope>
    <source>
        <strain evidence="10">DSM 17834</strain>
    </source>
</reference>
<feature type="domain" description="Multidrug resistance protein MdtA-like barrel-sandwich hybrid" evidence="6">
    <location>
        <begin position="71"/>
        <end position="192"/>
    </location>
</feature>
<feature type="domain" description="CusB-like beta-barrel" evidence="7">
    <location>
        <begin position="202"/>
        <end position="273"/>
    </location>
</feature>
<sequence length="380" mass="41004">MLLRRMLIMLGVVALMVLALAAYKGLAIYREIQQFSTPQPPISVNAAEAVERPWQSRLPAIGTLKAFQGIDLTVEVAGTARDVLFQSGEKVRLGQPLIQMDSEVEQASLATAQAELGLARVEYQRGRNLIARQAISRSEFDRLSAELQKADASVAQLQATLAKKRILAPFAGTIGIRQVDVGDYLASGTTIATLQDLSTLFVDFFLPEQNVPQLAIGQDVRVQVAAYPDQIFEGRISAINPKVEATTRNLLVRASLANPDEKLLPGMFANLQVLLVGETPQVLVPETAITYTLYGNSVYVIEEQADEGGADSPASAADGQAVLRVERRFVETGERREGQVVILKGLQAGERVVSAGQLKLDNGARVAIVADALDAVETTE</sequence>
<dbReference type="AlphaFoldDB" id="A0A1I5UNN5"/>